<accession>A0ACB7SBJ3</accession>
<proteinExistence type="predicted"/>
<dbReference type="EMBL" id="CM023484">
    <property type="protein sequence ID" value="KAH6932080.1"/>
    <property type="molecule type" value="Genomic_DNA"/>
</dbReference>
<comment type="caution">
    <text evidence="1">The sequence shown here is derived from an EMBL/GenBank/DDBJ whole genome shotgun (WGS) entry which is preliminary data.</text>
</comment>
<reference evidence="1" key="1">
    <citation type="submission" date="2020-05" db="EMBL/GenBank/DDBJ databases">
        <title>Large-scale comparative analyses of tick genomes elucidate their genetic diversity and vector capacities.</title>
        <authorList>
            <person name="Jia N."/>
            <person name="Wang J."/>
            <person name="Shi W."/>
            <person name="Du L."/>
            <person name="Sun Y."/>
            <person name="Zhan W."/>
            <person name="Jiang J."/>
            <person name="Wang Q."/>
            <person name="Zhang B."/>
            <person name="Ji P."/>
            <person name="Sakyi L.B."/>
            <person name="Cui X."/>
            <person name="Yuan T."/>
            <person name="Jiang B."/>
            <person name="Yang W."/>
            <person name="Lam T.T.-Y."/>
            <person name="Chang Q."/>
            <person name="Ding S."/>
            <person name="Wang X."/>
            <person name="Zhu J."/>
            <person name="Ruan X."/>
            <person name="Zhao L."/>
            <person name="Wei J."/>
            <person name="Que T."/>
            <person name="Du C."/>
            <person name="Cheng J."/>
            <person name="Dai P."/>
            <person name="Han X."/>
            <person name="Huang E."/>
            <person name="Gao Y."/>
            <person name="Liu J."/>
            <person name="Shao H."/>
            <person name="Ye R."/>
            <person name="Li L."/>
            <person name="Wei W."/>
            <person name="Wang X."/>
            <person name="Wang C."/>
            <person name="Yang T."/>
            <person name="Huo Q."/>
            <person name="Li W."/>
            <person name="Guo W."/>
            <person name="Chen H."/>
            <person name="Zhou L."/>
            <person name="Ni X."/>
            <person name="Tian J."/>
            <person name="Zhou Y."/>
            <person name="Sheng Y."/>
            <person name="Liu T."/>
            <person name="Pan Y."/>
            <person name="Xia L."/>
            <person name="Li J."/>
            <person name="Zhao F."/>
            <person name="Cao W."/>
        </authorList>
    </citation>
    <scope>NUCLEOTIDE SEQUENCE</scope>
    <source>
        <strain evidence="1">Hyas-2018</strain>
    </source>
</reference>
<dbReference type="Proteomes" id="UP000821845">
    <property type="component" value="Chromosome 4"/>
</dbReference>
<name>A0ACB7SBJ3_HYAAI</name>
<evidence type="ECO:0000313" key="1">
    <source>
        <dbReference type="EMBL" id="KAH6932080.1"/>
    </source>
</evidence>
<organism evidence="1 2">
    <name type="scientific">Hyalomma asiaticum</name>
    <name type="common">Tick</name>
    <dbReference type="NCBI Taxonomy" id="266040"/>
    <lineage>
        <taxon>Eukaryota</taxon>
        <taxon>Metazoa</taxon>
        <taxon>Ecdysozoa</taxon>
        <taxon>Arthropoda</taxon>
        <taxon>Chelicerata</taxon>
        <taxon>Arachnida</taxon>
        <taxon>Acari</taxon>
        <taxon>Parasitiformes</taxon>
        <taxon>Ixodida</taxon>
        <taxon>Ixodoidea</taxon>
        <taxon>Ixodidae</taxon>
        <taxon>Hyalomminae</taxon>
        <taxon>Hyalomma</taxon>
    </lineage>
</organism>
<gene>
    <name evidence="1" type="ORF">HPB50_002835</name>
</gene>
<sequence>MFELARTLRPAIMRLLDTETEKGAVWISHATAVVLRPDQIDNRNDTIGAVSQSVCQRPHSMMDGIVSETCDRYYMARVIHLNLPWEVPEQIYQRDQARPLLGRSSSQSCSKLNNLSELVDVHIQTQETRLRATNAGRYTLMLIGYDIHKLPILPTKTSPWEITVLTDGKPLPRNMDPTQRVRRLTYAKGHAKATSSLPLSERVIYTDAALPTDGTSNTCYATAWYDQTNGNQNRHYHVSTEAMYSTRAELVAILDYLEWALESASETDPIHHRVCTDSQAAYQSCTNVHYTDPVLQKIRHQARLLRDCGHDVTIFWVPAHCGIPGNEKAHRLARAHLSTALAKASDTHFPLLATPAELADLKADKPIAKQRRAAYLTAVGSPLSIPSIPSKVFTRRESLLLRRVQTGTLLTPFLLNRFHRDGTPPPISGFCSTCNCRADLNHLCGSAPSTSQLGFVPWPP</sequence>
<evidence type="ECO:0000313" key="2">
    <source>
        <dbReference type="Proteomes" id="UP000821845"/>
    </source>
</evidence>
<protein>
    <submittedName>
        <fullName evidence="1">Uncharacterized protein</fullName>
    </submittedName>
</protein>
<keyword evidence="2" id="KW-1185">Reference proteome</keyword>